<feature type="region of interest" description="Disordered" evidence="2">
    <location>
        <begin position="15"/>
        <end position="42"/>
    </location>
</feature>
<dbReference type="AlphaFoldDB" id="W6MIZ2"/>
<dbReference type="STRING" id="1382522.W6MIZ2"/>
<reference evidence="3" key="1">
    <citation type="submission" date="2013-12" db="EMBL/GenBank/DDBJ databases">
        <authorList>
            <person name="Genoscope - CEA"/>
        </authorList>
    </citation>
    <scope>NUCLEOTIDE SEQUENCE</scope>
    <source>
        <strain evidence="3">CBS 1993</strain>
    </source>
</reference>
<proteinExistence type="predicted"/>
<dbReference type="GO" id="GO:0071957">
    <property type="term" value="C:old mitotic spindle pole body"/>
    <property type="evidence" value="ECO:0007669"/>
    <property type="project" value="EnsemblFungi"/>
</dbReference>
<evidence type="ECO:0000256" key="2">
    <source>
        <dbReference type="SAM" id="MobiDB-lite"/>
    </source>
</evidence>
<dbReference type="GO" id="GO:0031031">
    <property type="term" value="P:positive regulation of septation initiation signaling"/>
    <property type="evidence" value="ECO:0007669"/>
    <property type="project" value="EnsemblFungi"/>
</dbReference>
<gene>
    <name evidence="3" type="ORF">KUCA_T00002127001</name>
</gene>
<dbReference type="GO" id="GO:0031097">
    <property type="term" value="C:medial cortex"/>
    <property type="evidence" value="ECO:0007669"/>
    <property type="project" value="EnsemblFungi"/>
</dbReference>
<dbReference type="InterPro" id="IPR036703">
    <property type="entry name" value="MOB_kinase_act_sf"/>
</dbReference>
<dbReference type="PANTHER" id="PTHR22599">
    <property type="entry name" value="MPS ONE BINDER KINASE ACTIVATOR-LIKE MOB"/>
    <property type="match status" value="1"/>
</dbReference>
<dbReference type="RefSeq" id="XP_022458164.1">
    <property type="nucleotide sequence ID" value="XM_022604377.1"/>
</dbReference>
<dbReference type="OrthoDB" id="8170117at2759"/>
<dbReference type="GO" id="GO:0034973">
    <property type="term" value="C:Sid2-Mob1 complex"/>
    <property type="evidence" value="ECO:0007669"/>
    <property type="project" value="EnsemblFungi"/>
</dbReference>
<dbReference type="GO" id="GO:0071958">
    <property type="term" value="C:new mitotic spindle pole body"/>
    <property type="evidence" value="ECO:0007669"/>
    <property type="project" value="EnsemblFungi"/>
</dbReference>
<evidence type="ECO:0000313" key="3">
    <source>
        <dbReference type="EMBL" id="CDK26156.1"/>
    </source>
</evidence>
<dbReference type="HOGENOM" id="CLU_038321_4_2_1"/>
<accession>W6MIZ2</accession>
<sequence>MSFFQSLHLNNNGNGAAHTIKSTRGFRPRDTTSSDASQYQNPHKEIREYAESTLGSDSALAQAVKLPKDEDLNEWLAVHIVDFYNQINMLYGTITEFCSPTTCPRMTATAQYEYLWQDPTMRNSSGGANKQPISMSAPGYVDALMVWIQGFFDDDMIFPTKMGVPFPPQFQTLVKTIVKRLFRVYAHVYCHHFDEVTELGLQVHLNTSLKHFVLFAKEFNLINKQDFGPLDELVTTMLAEKK</sequence>
<dbReference type="GO" id="GO:1903473">
    <property type="term" value="P:positive regulation of mitotic actomyosin contractile ring contraction"/>
    <property type="evidence" value="ECO:0007669"/>
    <property type="project" value="EnsemblFungi"/>
</dbReference>
<dbReference type="GO" id="GO:0005935">
    <property type="term" value="C:cellular bud neck"/>
    <property type="evidence" value="ECO:0007669"/>
    <property type="project" value="EnsemblFungi"/>
</dbReference>
<dbReference type="Gene3D" id="1.20.140.30">
    <property type="entry name" value="MOB kinase activator"/>
    <property type="match status" value="1"/>
</dbReference>
<dbReference type="GO" id="GO:0030295">
    <property type="term" value="F:protein kinase activator activity"/>
    <property type="evidence" value="ECO:0007669"/>
    <property type="project" value="EnsemblFungi"/>
</dbReference>
<dbReference type="EMBL" id="HG793126">
    <property type="protein sequence ID" value="CDK26156.1"/>
    <property type="molecule type" value="Genomic_DNA"/>
</dbReference>
<dbReference type="GO" id="GO:0007096">
    <property type="term" value="P:regulation of exit from mitosis"/>
    <property type="evidence" value="ECO:0007669"/>
    <property type="project" value="EnsemblFungi"/>
</dbReference>
<evidence type="ECO:0000256" key="1">
    <source>
        <dbReference type="PIRSR" id="PIRSR605301-1"/>
    </source>
</evidence>
<feature type="binding site" evidence="1">
    <location>
        <position position="98"/>
    </location>
    <ligand>
        <name>Zn(2+)</name>
        <dbReference type="ChEBI" id="CHEBI:29105"/>
    </ligand>
</feature>
<dbReference type="GeneID" id="34519552"/>
<reference evidence="3" key="2">
    <citation type="submission" date="2014-02" db="EMBL/GenBank/DDBJ databases">
        <title>Complete DNA sequence of /Kuraishia capsulata/ illustrates novel genomic features among budding yeasts (/Saccharomycotina/).</title>
        <authorList>
            <person name="Morales L."/>
            <person name="Noel B."/>
            <person name="Porcel B."/>
            <person name="Marcet-Houben M."/>
            <person name="Hullo M-F."/>
            <person name="Sacerdot C."/>
            <person name="Tekaia F."/>
            <person name="Leh-Louis V."/>
            <person name="Despons L."/>
            <person name="Khanna V."/>
            <person name="Aury J-M."/>
            <person name="Barbe V."/>
            <person name="Couloux A."/>
            <person name="Labadie K."/>
            <person name="Pelletier E."/>
            <person name="Souciet J-L."/>
            <person name="Boekhout T."/>
            <person name="Gabaldon T."/>
            <person name="Wincker P."/>
            <person name="Dujon B."/>
        </authorList>
    </citation>
    <scope>NUCLEOTIDE SEQUENCE</scope>
    <source>
        <strain evidence="3">CBS 1993</strain>
    </source>
</reference>
<protein>
    <recommendedName>
        <fullName evidence="5">Mob1/phocein family protein</fullName>
    </recommendedName>
</protein>
<dbReference type="SUPFAM" id="SSF101152">
    <property type="entry name" value="Mob1/phocein"/>
    <property type="match status" value="1"/>
</dbReference>
<keyword evidence="1" id="KW-0479">Metal-binding</keyword>
<feature type="binding site" evidence="1">
    <location>
        <position position="192"/>
    </location>
    <ligand>
        <name>Zn(2+)</name>
        <dbReference type="ChEBI" id="CHEBI:29105"/>
    </ligand>
</feature>
<feature type="binding site" evidence="1">
    <location>
        <position position="187"/>
    </location>
    <ligand>
        <name>Zn(2+)</name>
        <dbReference type="ChEBI" id="CHEBI:29105"/>
    </ligand>
</feature>
<organism evidence="3 4">
    <name type="scientific">Kuraishia capsulata CBS 1993</name>
    <dbReference type="NCBI Taxonomy" id="1382522"/>
    <lineage>
        <taxon>Eukaryota</taxon>
        <taxon>Fungi</taxon>
        <taxon>Dikarya</taxon>
        <taxon>Ascomycota</taxon>
        <taxon>Saccharomycotina</taxon>
        <taxon>Pichiomycetes</taxon>
        <taxon>Pichiales</taxon>
        <taxon>Pichiaceae</taxon>
        <taxon>Kuraishia</taxon>
    </lineage>
</organism>
<name>W6MIZ2_9ASCO</name>
<keyword evidence="1" id="KW-0862">Zinc</keyword>
<dbReference type="GO" id="GO:0000281">
    <property type="term" value="P:mitotic cytokinesis"/>
    <property type="evidence" value="ECO:0007669"/>
    <property type="project" value="EnsemblFungi"/>
</dbReference>
<evidence type="ECO:0000313" key="4">
    <source>
        <dbReference type="Proteomes" id="UP000019384"/>
    </source>
</evidence>
<feature type="binding site" evidence="1">
    <location>
        <position position="103"/>
    </location>
    <ligand>
        <name>Zn(2+)</name>
        <dbReference type="ChEBI" id="CHEBI:29105"/>
    </ligand>
</feature>
<dbReference type="Proteomes" id="UP000019384">
    <property type="component" value="Unassembled WGS sequence"/>
</dbReference>
<dbReference type="SMART" id="SM01388">
    <property type="entry name" value="Mob1_phocein"/>
    <property type="match status" value="1"/>
</dbReference>
<dbReference type="GO" id="GO:1902554">
    <property type="term" value="C:serine/threonine protein kinase complex"/>
    <property type="evidence" value="ECO:0007669"/>
    <property type="project" value="EnsemblFungi"/>
</dbReference>
<keyword evidence="4" id="KW-1185">Reference proteome</keyword>
<dbReference type="GO" id="GO:0035974">
    <property type="term" value="C:meiotic spindle pole body"/>
    <property type="evidence" value="ECO:0007669"/>
    <property type="project" value="EnsemblFungi"/>
</dbReference>
<dbReference type="Pfam" id="PF03637">
    <property type="entry name" value="Mob1_phocein"/>
    <property type="match status" value="1"/>
</dbReference>
<evidence type="ECO:0008006" key="5">
    <source>
        <dbReference type="Google" id="ProtNLM"/>
    </source>
</evidence>
<dbReference type="InterPro" id="IPR005301">
    <property type="entry name" value="MOB_kinase_act_fam"/>
</dbReference>